<proteinExistence type="predicted"/>
<dbReference type="EMBL" id="CP042997">
    <property type="protein sequence ID" value="QEH32754.1"/>
    <property type="molecule type" value="Genomic_DNA"/>
</dbReference>
<evidence type="ECO:0000313" key="5">
    <source>
        <dbReference type="Proteomes" id="UP000324233"/>
    </source>
</evidence>
<dbReference type="AlphaFoldDB" id="A0A5B9VXE2"/>
<organism evidence="4 5">
    <name type="scientific">Aquisphaera giovannonii</name>
    <dbReference type="NCBI Taxonomy" id="406548"/>
    <lineage>
        <taxon>Bacteria</taxon>
        <taxon>Pseudomonadati</taxon>
        <taxon>Planctomycetota</taxon>
        <taxon>Planctomycetia</taxon>
        <taxon>Isosphaerales</taxon>
        <taxon>Isosphaeraceae</taxon>
        <taxon>Aquisphaera</taxon>
    </lineage>
</organism>
<dbReference type="KEGG" id="agv:OJF2_12340"/>
<reference evidence="4 5" key="1">
    <citation type="submission" date="2019-08" db="EMBL/GenBank/DDBJ databases">
        <title>Deep-cultivation of Planctomycetes and their phenomic and genomic characterization uncovers novel biology.</title>
        <authorList>
            <person name="Wiegand S."/>
            <person name="Jogler M."/>
            <person name="Boedeker C."/>
            <person name="Pinto D."/>
            <person name="Vollmers J."/>
            <person name="Rivas-Marin E."/>
            <person name="Kohn T."/>
            <person name="Peeters S.H."/>
            <person name="Heuer A."/>
            <person name="Rast P."/>
            <person name="Oberbeckmann S."/>
            <person name="Bunk B."/>
            <person name="Jeske O."/>
            <person name="Meyerdierks A."/>
            <person name="Storesund J.E."/>
            <person name="Kallscheuer N."/>
            <person name="Luecker S."/>
            <person name="Lage O.M."/>
            <person name="Pohl T."/>
            <person name="Merkel B.J."/>
            <person name="Hornburger P."/>
            <person name="Mueller R.-W."/>
            <person name="Bruemmer F."/>
            <person name="Labrenz M."/>
            <person name="Spormann A.M."/>
            <person name="Op den Camp H."/>
            <person name="Overmann J."/>
            <person name="Amann R."/>
            <person name="Jetten M.S.M."/>
            <person name="Mascher T."/>
            <person name="Medema M.H."/>
            <person name="Devos D.P."/>
            <person name="Kaster A.-K."/>
            <person name="Ovreas L."/>
            <person name="Rohde M."/>
            <person name="Galperin M.Y."/>
            <person name="Jogler C."/>
        </authorList>
    </citation>
    <scope>NUCLEOTIDE SEQUENCE [LARGE SCALE GENOMIC DNA]</scope>
    <source>
        <strain evidence="4 5">OJF2</strain>
    </source>
</reference>
<feature type="signal peptide" evidence="2">
    <location>
        <begin position="1"/>
        <end position="29"/>
    </location>
</feature>
<feature type="domain" description="DUF1570" evidence="3">
    <location>
        <begin position="333"/>
        <end position="439"/>
    </location>
</feature>
<gene>
    <name evidence="4" type="ORF">OJF2_12340</name>
</gene>
<dbReference type="RefSeq" id="WP_148592158.1">
    <property type="nucleotide sequence ID" value="NZ_CP042997.1"/>
</dbReference>
<evidence type="ECO:0000256" key="2">
    <source>
        <dbReference type="SAM" id="SignalP"/>
    </source>
</evidence>
<sequence precursor="true">MVRMAALRGRVLRRLMATAAILGSAGARADLLYFEKGGEIQASAKVEGDRVEITLPDGIREFARADFKKIVPGYSPEDEWPRRRDLARPGGTQDRYAAIWWAIENGLAIEAAPEIRSLREADPGHAPTARMAAALDRLDEPRRAPDASAFRKALGVSMEASEGPHVLLLHRQADAEAARRLALLERVITSFYLDFAGRGIELKVPDRKLIFAWFSEQSDYLAFLRSQNAGAFATTKGYFHPTWNAVVAYDSRCLERHERGKQASETRRGELDRLRAAVERMPARGRLRVAVGGEAPRTLGRDEARSLLGRLERETLRGETLLDLDRLAMDEGTAAHEMVHLLAANSGLQSRHDDFPIWFQEGLAAQYEVVRGGRWAGISRAHDLRLPDWRKIQPTPALEPLLRGRGFGRGYQRDPYAEAWALVYFLRLERSDAYLRFLDLLRSPDASLADLPPGDRTVAAFRRVLGDDLASVERDWHAFLATAQTPLEHHAPPTDPAPASPPPRAR</sequence>
<name>A0A5B9VXE2_9BACT</name>
<keyword evidence="2" id="KW-0732">Signal</keyword>
<dbReference type="OrthoDB" id="291356at2"/>
<dbReference type="InterPro" id="IPR011464">
    <property type="entry name" value="DUF1570"/>
</dbReference>
<feature type="compositionally biased region" description="Pro residues" evidence="1">
    <location>
        <begin position="493"/>
        <end position="506"/>
    </location>
</feature>
<evidence type="ECO:0000259" key="3">
    <source>
        <dbReference type="Pfam" id="PF07607"/>
    </source>
</evidence>
<feature type="chain" id="PRO_5023100612" description="DUF1570 domain-containing protein" evidence="2">
    <location>
        <begin position="30"/>
        <end position="506"/>
    </location>
</feature>
<dbReference type="Pfam" id="PF07607">
    <property type="entry name" value="DUF1570"/>
    <property type="match status" value="1"/>
</dbReference>
<dbReference type="Proteomes" id="UP000324233">
    <property type="component" value="Chromosome"/>
</dbReference>
<feature type="region of interest" description="Disordered" evidence="1">
    <location>
        <begin position="485"/>
        <end position="506"/>
    </location>
</feature>
<keyword evidence="5" id="KW-1185">Reference proteome</keyword>
<accession>A0A5B9VXE2</accession>
<evidence type="ECO:0000313" key="4">
    <source>
        <dbReference type="EMBL" id="QEH32754.1"/>
    </source>
</evidence>
<protein>
    <recommendedName>
        <fullName evidence="3">DUF1570 domain-containing protein</fullName>
    </recommendedName>
</protein>
<evidence type="ECO:0000256" key="1">
    <source>
        <dbReference type="SAM" id="MobiDB-lite"/>
    </source>
</evidence>